<keyword evidence="2" id="KW-0963">Cytoplasm</keyword>
<dbReference type="SUPFAM" id="SSF82607">
    <property type="entry name" value="YbaB-like"/>
    <property type="match status" value="1"/>
</dbReference>
<keyword evidence="3" id="KW-0175">Coiled coil</keyword>
<dbReference type="OrthoDB" id="9808738at2"/>
<dbReference type="InterPro" id="IPR036894">
    <property type="entry name" value="YbaB-like_sf"/>
</dbReference>
<dbReference type="EMBL" id="PISP01000003">
    <property type="protein sequence ID" value="PKD43086.1"/>
    <property type="molecule type" value="Genomic_DNA"/>
</dbReference>
<feature type="coiled-coil region" evidence="3">
    <location>
        <begin position="6"/>
        <end position="33"/>
    </location>
</feature>
<comment type="function">
    <text evidence="2">Binds to DNA and alters its conformation. May be involved in regulation of gene expression, nucleoid organization and DNA protection.</text>
</comment>
<dbReference type="AlphaFoldDB" id="A0A2N0VFX0"/>
<dbReference type="HAMAP" id="MF_00274">
    <property type="entry name" value="DNA_YbaB_EbfC"/>
    <property type="match status" value="1"/>
</dbReference>
<dbReference type="NCBIfam" id="TIGR00103">
    <property type="entry name" value="DNA_YbaB_EbfC"/>
    <property type="match status" value="1"/>
</dbReference>
<sequence length="115" mass="12440">MSEFNMADMFGKLNDMQAKVKEAQEKLGEVTVEADAGGGMVKVKANGKREVISIEIDKDVIDPEDKEMLEDLVVAGVNKALSKAEEAGKEKMQDVYKDMLPGGGIPGMDMSKFGL</sequence>
<proteinExistence type="inferred from homology"/>
<dbReference type="PANTHER" id="PTHR33449:SF1">
    <property type="entry name" value="NUCLEOID-ASSOCIATED PROTEIN YBAB"/>
    <property type="match status" value="1"/>
</dbReference>
<gene>
    <name evidence="4" type="ORF">CWD77_10665</name>
</gene>
<organism evidence="4 5">
    <name type="scientific">Rhodohalobacter barkolensis</name>
    <dbReference type="NCBI Taxonomy" id="2053187"/>
    <lineage>
        <taxon>Bacteria</taxon>
        <taxon>Pseudomonadati</taxon>
        <taxon>Balneolota</taxon>
        <taxon>Balneolia</taxon>
        <taxon>Balneolales</taxon>
        <taxon>Balneolaceae</taxon>
        <taxon>Rhodohalobacter</taxon>
    </lineage>
</organism>
<evidence type="ECO:0000313" key="4">
    <source>
        <dbReference type="EMBL" id="PKD43086.1"/>
    </source>
</evidence>
<keyword evidence="1 2" id="KW-0238">DNA-binding</keyword>
<evidence type="ECO:0000256" key="2">
    <source>
        <dbReference type="HAMAP-Rule" id="MF_00274"/>
    </source>
</evidence>
<comment type="similarity">
    <text evidence="2">Belongs to the YbaB/EbfC family.</text>
</comment>
<dbReference type="GO" id="GO:0003677">
    <property type="term" value="F:DNA binding"/>
    <property type="evidence" value="ECO:0007669"/>
    <property type="project" value="UniProtKB-UniRule"/>
</dbReference>
<evidence type="ECO:0000313" key="5">
    <source>
        <dbReference type="Proteomes" id="UP000233398"/>
    </source>
</evidence>
<dbReference type="GO" id="GO:0043590">
    <property type="term" value="C:bacterial nucleoid"/>
    <property type="evidence" value="ECO:0007669"/>
    <property type="project" value="UniProtKB-UniRule"/>
</dbReference>
<dbReference type="Proteomes" id="UP000233398">
    <property type="component" value="Unassembled WGS sequence"/>
</dbReference>
<accession>A0A2N0VFX0</accession>
<name>A0A2N0VFX0_9BACT</name>
<dbReference type="GO" id="GO:0005829">
    <property type="term" value="C:cytosol"/>
    <property type="evidence" value="ECO:0007669"/>
    <property type="project" value="TreeGrafter"/>
</dbReference>
<reference evidence="4 5" key="1">
    <citation type="submission" date="2017-11" db="EMBL/GenBank/DDBJ databases">
        <title>Rhodohalobacter 15182 sp. nov., isolated from a salt lake.</title>
        <authorList>
            <person name="Han S."/>
        </authorList>
    </citation>
    <scope>NUCLEOTIDE SEQUENCE [LARGE SCALE GENOMIC DNA]</scope>
    <source>
        <strain evidence="4 5">15182</strain>
    </source>
</reference>
<dbReference type="InterPro" id="IPR004401">
    <property type="entry name" value="YbaB/EbfC"/>
</dbReference>
<comment type="caution">
    <text evidence="4">The sequence shown here is derived from an EMBL/GenBank/DDBJ whole genome shotgun (WGS) entry which is preliminary data.</text>
</comment>
<evidence type="ECO:0000256" key="3">
    <source>
        <dbReference type="SAM" id="Coils"/>
    </source>
</evidence>
<comment type="subcellular location">
    <subcellularLocation>
        <location evidence="2">Cytoplasm</location>
        <location evidence="2">Nucleoid</location>
    </subcellularLocation>
</comment>
<dbReference type="PIRSF" id="PIRSF004555">
    <property type="entry name" value="UCP004555"/>
    <property type="match status" value="1"/>
</dbReference>
<dbReference type="RefSeq" id="WP_101073560.1">
    <property type="nucleotide sequence ID" value="NZ_PISP01000003.1"/>
</dbReference>
<comment type="subunit">
    <text evidence="2">Homodimer.</text>
</comment>
<evidence type="ECO:0000256" key="1">
    <source>
        <dbReference type="ARBA" id="ARBA00023125"/>
    </source>
</evidence>
<protein>
    <recommendedName>
        <fullName evidence="2">Nucleoid-associated protein CWD77_10665</fullName>
    </recommendedName>
</protein>
<dbReference type="Pfam" id="PF02575">
    <property type="entry name" value="YbaB_DNA_bd"/>
    <property type="match status" value="1"/>
</dbReference>
<dbReference type="PANTHER" id="PTHR33449">
    <property type="entry name" value="NUCLEOID-ASSOCIATED PROTEIN YBAB"/>
    <property type="match status" value="1"/>
</dbReference>
<keyword evidence="5" id="KW-1185">Reference proteome</keyword>
<dbReference type="Gene3D" id="3.30.1310.10">
    <property type="entry name" value="Nucleoid-associated protein YbaB-like domain"/>
    <property type="match status" value="1"/>
</dbReference>